<comment type="caution">
    <text evidence="1">The sequence shown here is derived from an EMBL/GenBank/DDBJ whole genome shotgun (WGS) entry which is preliminary data.</text>
</comment>
<accession>A0A2S3ZW17</accession>
<keyword evidence="2" id="KW-1185">Reference proteome</keyword>
<gene>
    <name evidence="1" type="ORF">CVS27_11145</name>
</gene>
<protein>
    <submittedName>
        <fullName evidence="1">Uncharacterized protein</fullName>
    </submittedName>
</protein>
<evidence type="ECO:0000313" key="2">
    <source>
        <dbReference type="Proteomes" id="UP000237061"/>
    </source>
</evidence>
<name>A0A2S3ZW17_ARTGL</name>
<dbReference type="AlphaFoldDB" id="A0A2S3ZW17"/>
<evidence type="ECO:0000313" key="1">
    <source>
        <dbReference type="EMBL" id="POH73455.1"/>
    </source>
</evidence>
<dbReference type="EMBL" id="PPXC01000007">
    <property type="protein sequence ID" value="POH73455.1"/>
    <property type="molecule type" value="Genomic_DNA"/>
</dbReference>
<reference evidence="1 2" key="1">
    <citation type="submission" date="2018-01" db="EMBL/GenBank/DDBJ databases">
        <title>Arthrobacter sp. nov., from glaciers in China.</title>
        <authorList>
            <person name="Liu Q."/>
            <person name="Xin Y.-H."/>
        </authorList>
    </citation>
    <scope>NUCLEOTIDE SEQUENCE [LARGE SCALE GENOMIC DNA]</scope>
    <source>
        <strain evidence="1 2">HLT2-12-2</strain>
    </source>
</reference>
<organism evidence="1 2">
    <name type="scientific">Arthrobacter glacialis</name>
    <dbReference type="NCBI Taxonomy" id="1664"/>
    <lineage>
        <taxon>Bacteria</taxon>
        <taxon>Bacillati</taxon>
        <taxon>Actinomycetota</taxon>
        <taxon>Actinomycetes</taxon>
        <taxon>Micrococcales</taxon>
        <taxon>Micrococcaceae</taxon>
        <taxon>Arthrobacter</taxon>
    </lineage>
</organism>
<proteinExistence type="predicted"/>
<dbReference type="InterPro" id="IPR048868">
    <property type="entry name" value="OGG-like_put"/>
</dbReference>
<dbReference type="Pfam" id="PF21790">
    <property type="entry name" value="OGG"/>
    <property type="match status" value="1"/>
</dbReference>
<dbReference type="RefSeq" id="WP_103465804.1">
    <property type="nucleotide sequence ID" value="NZ_PPXC01000007.1"/>
</dbReference>
<sequence length="235" mass="25906">MSTIAPVQAPSDLTEFIQANPRSQAIDQHGFDLNLKYWNSHIGHLPGVPVRGIGGDTERGRVSRGSLFAMADPACEDESYEAAYALLWHTLAWGTGSSHRNTKQGIASVEQDVSGIGSALRLAASLSRTDPEADFRTLQPNRPLIKSLGPNFFTKYLYFAGAGNPEHRCLIVDNRVLATLSRYTEEPLTPKHGSGYGYKTYSTAIELMVDWATQLSTTDRQVGFDEIERWAFAAR</sequence>
<dbReference type="Proteomes" id="UP000237061">
    <property type="component" value="Unassembled WGS sequence"/>
</dbReference>